<keyword evidence="1" id="KW-0472">Membrane</keyword>
<keyword evidence="1" id="KW-1133">Transmembrane helix</keyword>
<feature type="transmembrane region" description="Helical" evidence="1">
    <location>
        <begin position="45"/>
        <end position="65"/>
    </location>
</feature>
<organism evidence="2 3">
    <name type="scientific">Streptomyces kanasensis</name>
    <dbReference type="NCBI Taxonomy" id="936756"/>
    <lineage>
        <taxon>Bacteria</taxon>
        <taxon>Bacillati</taxon>
        <taxon>Actinomycetota</taxon>
        <taxon>Actinomycetes</taxon>
        <taxon>Kitasatosporales</taxon>
        <taxon>Streptomycetaceae</taxon>
        <taxon>Streptomyces</taxon>
    </lineage>
</organism>
<comment type="caution">
    <text evidence="2">The sequence shown here is derived from an EMBL/GenBank/DDBJ whole genome shotgun (WGS) entry which is preliminary data.</text>
</comment>
<reference evidence="2 3" key="1">
    <citation type="submission" date="2015-11" db="EMBL/GenBank/DDBJ databases">
        <title>Genome-wide analysis reveals the secondary metabolome in Streptomyces kanasensis ZX01.</title>
        <authorList>
            <person name="Zhang G."/>
            <person name="Han L."/>
            <person name="Feng J."/>
            <person name="Zhang X."/>
        </authorList>
    </citation>
    <scope>NUCLEOTIDE SEQUENCE [LARGE SCALE GENOMIC DNA]</scope>
    <source>
        <strain evidence="2 3">ZX01</strain>
    </source>
</reference>
<dbReference type="OrthoDB" id="4205384at2"/>
<dbReference type="Proteomes" id="UP000054011">
    <property type="component" value="Unassembled WGS sequence"/>
</dbReference>
<evidence type="ECO:0000313" key="2">
    <source>
        <dbReference type="EMBL" id="KUH40580.1"/>
    </source>
</evidence>
<feature type="transmembrane region" description="Helical" evidence="1">
    <location>
        <begin position="71"/>
        <end position="90"/>
    </location>
</feature>
<dbReference type="RefSeq" id="WP_058940236.1">
    <property type="nucleotide sequence ID" value="NZ_LNSV01000002.1"/>
</dbReference>
<keyword evidence="3" id="KW-1185">Reference proteome</keyword>
<evidence type="ECO:0000256" key="1">
    <source>
        <dbReference type="SAM" id="Phobius"/>
    </source>
</evidence>
<name>A0A117IXI5_9ACTN</name>
<evidence type="ECO:0000313" key="3">
    <source>
        <dbReference type="Proteomes" id="UP000054011"/>
    </source>
</evidence>
<accession>A0A117IXI5</accession>
<gene>
    <name evidence="2" type="ORF">ATE80_01495</name>
</gene>
<sequence length="110" mass="11533">MVSFHWAWLVAATLALVPLAVASLRGWAPRWVRPTGPRSTKARGIAALTVWVGAITPAVLGLAGVPGDELLVLRVVAGPLLICGAFALLVRASLADRRRSRTPGDDTTTA</sequence>
<feature type="transmembrane region" description="Helical" evidence="1">
    <location>
        <begin position="6"/>
        <end position="24"/>
    </location>
</feature>
<proteinExistence type="predicted"/>
<dbReference type="AlphaFoldDB" id="A0A117IXI5"/>
<keyword evidence="1" id="KW-0812">Transmembrane</keyword>
<protein>
    <submittedName>
        <fullName evidence="2">Uncharacterized protein</fullName>
    </submittedName>
</protein>
<dbReference type="EMBL" id="LNSV01000002">
    <property type="protein sequence ID" value="KUH40580.1"/>
    <property type="molecule type" value="Genomic_DNA"/>
</dbReference>